<keyword evidence="4" id="KW-0378">Hydrolase</keyword>
<gene>
    <name evidence="8" type="ORF">Mterra_02725</name>
</gene>
<dbReference type="PROSITE" id="PS51257">
    <property type="entry name" value="PROKAR_LIPOPROTEIN"/>
    <property type="match status" value="1"/>
</dbReference>
<evidence type="ECO:0000256" key="1">
    <source>
        <dbReference type="ARBA" id="ARBA00001947"/>
    </source>
</evidence>
<dbReference type="Gene3D" id="3.40.390.10">
    <property type="entry name" value="Collagenase (Catalytic Domain)"/>
    <property type="match status" value="1"/>
</dbReference>
<reference evidence="8 9" key="1">
    <citation type="submission" date="2018-08" db="EMBL/GenBank/DDBJ databases">
        <title>Meiothermus terrae DSM 26712 genome sequencing project.</title>
        <authorList>
            <person name="Da Costa M.S."/>
            <person name="Albuquerque L."/>
            <person name="Raposo P."/>
            <person name="Froufe H.J.C."/>
            <person name="Barroso C.S."/>
            <person name="Egas C."/>
        </authorList>
    </citation>
    <scope>NUCLEOTIDE SEQUENCE [LARGE SCALE GENOMIC DNA]</scope>
    <source>
        <strain evidence="8 9">DSM 26712</strain>
    </source>
</reference>
<dbReference type="GO" id="GO:0004222">
    <property type="term" value="F:metalloendopeptidase activity"/>
    <property type="evidence" value="ECO:0007669"/>
    <property type="project" value="InterPro"/>
</dbReference>
<comment type="cofactor">
    <cofactor evidence="1">
        <name>Zn(2+)</name>
        <dbReference type="ChEBI" id="CHEBI:29105"/>
    </cofactor>
</comment>
<keyword evidence="7" id="KW-0732">Signal</keyword>
<dbReference type="Proteomes" id="UP000265715">
    <property type="component" value="Unassembled WGS sequence"/>
</dbReference>
<evidence type="ECO:0000256" key="4">
    <source>
        <dbReference type="ARBA" id="ARBA00022801"/>
    </source>
</evidence>
<keyword evidence="5" id="KW-0862">Zinc</keyword>
<dbReference type="InterPro" id="IPR001577">
    <property type="entry name" value="Peptidase_M8"/>
</dbReference>
<sequence>MRFIALAFSVLALVSCQSTPKPGGNDPYNITLNFVGSPTGNQKAAFNAAAARWQQVITKGLPEEKLQIPANDCGDGFPAHNVTVDDLLIDAAVVDIDGPGGVLAQAGPCYARDADDLPYYGVMMFDSADLEQLEADGQLQDVIFHEMGHVIGYGTLWNYERSLLAGAGSSDPRFVGANAVREWRALGGTGNVPVENTGGQGTRDSHWRESVFQTEIMTGYLDAGVVNPLSRVTIGSLQDLGYAVNYAAADPYDLPGLKASSAKKVPLNVILIRPKGSR</sequence>
<dbReference type="EMBL" id="QXDL01000127">
    <property type="protein sequence ID" value="RIH82293.1"/>
    <property type="molecule type" value="Genomic_DNA"/>
</dbReference>
<dbReference type="GO" id="GO:0046872">
    <property type="term" value="F:metal ion binding"/>
    <property type="evidence" value="ECO:0007669"/>
    <property type="project" value="UniProtKB-KW"/>
</dbReference>
<dbReference type="PANTHER" id="PTHR10942">
    <property type="entry name" value="LEISHMANOLYSIN-LIKE PEPTIDASE"/>
    <property type="match status" value="1"/>
</dbReference>
<proteinExistence type="predicted"/>
<accession>A0A399EFH5</accession>
<dbReference type="Pfam" id="PF01457">
    <property type="entry name" value="Peptidase_M8"/>
    <property type="match status" value="1"/>
</dbReference>
<keyword evidence="3" id="KW-0479">Metal-binding</keyword>
<evidence type="ECO:0000256" key="7">
    <source>
        <dbReference type="SAM" id="SignalP"/>
    </source>
</evidence>
<dbReference type="Gene3D" id="3.90.132.10">
    <property type="entry name" value="Leishmanolysin , domain 2"/>
    <property type="match status" value="1"/>
</dbReference>
<evidence type="ECO:0000313" key="9">
    <source>
        <dbReference type="Proteomes" id="UP000265715"/>
    </source>
</evidence>
<evidence type="ECO:0000256" key="3">
    <source>
        <dbReference type="ARBA" id="ARBA00022723"/>
    </source>
</evidence>
<dbReference type="InterPro" id="IPR024079">
    <property type="entry name" value="MetalloPept_cat_dom_sf"/>
</dbReference>
<evidence type="ECO:0000313" key="8">
    <source>
        <dbReference type="EMBL" id="RIH82293.1"/>
    </source>
</evidence>
<evidence type="ECO:0000256" key="5">
    <source>
        <dbReference type="ARBA" id="ARBA00022833"/>
    </source>
</evidence>
<keyword evidence="2" id="KW-0645">Protease</keyword>
<dbReference type="SUPFAM" id="SSF55486">
    <property type="entry name" value="Metalloproteases ('zincins'), catalytic domain"/>
    <property type="match status" value="1"/>
</dbReference>
<dbReference type="GO" id="GO:0005737">
    <property type="term" value="C:cytoplasm"/>
    <property type="evidence" value="ECO:0007669"/>
    <property type="project" value="TreeGrafter"/>
</dbReference>
<dbReference type="GO" id="GO:0007155">
    <property type="term" value="P:cell adhesion"/>
    <property type="evidence" value="ECO:0007669"/>
    <property type="project" value="InterPro"/>
</dbReference>
<feature type="chain" id="PRO_5017234126" evidence="7">
    <location>
        <begin position="21"/>
        <end position="278"/>
    </location>
</feature>
<dbReference type="GO" id="GO:0006508">
    <property type="term" value="P:proteolysis"/>
    <property type="evidence" value="ECO:0007669"/>
    <property type="project" value="UniProtKB-KW"/>
</dbReference>
<evidence type="ECO:0000256" key="6">
    <source>
        <dbReference type="ARBA" id="ARBA00023049"/>
    </source>
</evidence>
<keyword evidence="6" id="KW-0482">Metalloprotease</keyword>
<dbReference type="AlphaFoldDB" id="A0A399EFH5"/>
<protein>
    <submittedName>
        <fullName evidence="8">Leishmanolysin</fullName>
    </submittedName>
</protein>
<dbReference type="RefSeq" id="WP_170159674.1">
    <property type="nucleotide sequence ID" value="NZ_QXDL01000127.1"/>
</dbReference>
<comment type="caution">
    <text evidence="8">The sequence shown here is derived from an EMBL/GenBank/DDBJ whole genome shotgun (WGS) entry which is preliminary data.</text>
</comment>
<evidence type="ECO:0000256" key="2">
    <source>
        <dbReference type="ARBA" id="ARBA00022670"/>
    </source>
</evidence>
<dbReference type="GO" id="GO:0016020">
    <property type="term" value="C:membrane"/>
    <property type="evidence" value="ECO:0007669"/>
    <property type="project" value="InterPro"/>
</dbReference>
<feature type="signal peptide" evidence="7">
    <location>
        <begin position="1"/>
        <end position="20"/>
    </location>
</feature>
<keyword evidence="9" id="KW-1185">Reference proteome</keyword>
<organism evidence="8 9">
    <name type="scientific">Calidithermus terrae</name>
    <dbReference type="NCBI Taxonomy" id="1408545"/>
    <lineage>
        <taxon>Bacteria</taxon>
        <taxon>Thermotogati</taxon>
        <taxon>Deinococcota</taxon>
        <taxon>Deinococci</taxon>
        <taxon>Thermales</taxon>
        <taxon>Thermaceae</taxon>
        <taxon>Calidithermus</taxon>
    </lineage>
</organism>
<dbReference type="PANTHER" id="PTHR10942:SF0">
    <property type="entry name" value="LEISHMANOLYSIN-LIKE PEPTIDASE"/>
    <property type="match status" value="1"/>
</dbReference>
<name>A0A399EFH5_9DEIN</name>